<evidence type="ECO:0000256" key="2">
    <source>
        <dbReference type="ARBA" id="ARBA00022692"/>
    </source>
</evidence>
<dbReference type="PIRSF" id="PIRSF029745">
    <property type="entry name" value="FhaC"/>
    <property type="match status" value="1"/>
</dbReference>
<keyword evidence="3" id="KW-0998">Cell outer membrane</keyword>
<dbReference type="InterPro" id="IPR005565">
    <property type="entry name" value="Hemolysn_activator_HlyB_C"/>
</dbReference>
<evidence type="ECO:0000259" key="5">
    <source>
        <dbReference type="Pfam" id="PF03865"/>
    </source>
</evidence>
<protein>
    <submittedName>
        <fullName evidence="8">ShlB/FhaC/HecB family hemolysin secretion/activation protein</fullName>
    </submittedName>
</protein>
<feature type="compositionally biased region" description="Basic and acidic residues" evidence="4">
    <location>
        <begin position="1"/>
        <end position="10"/>
    </location>
</feature>
<evidence type="ECO:0000259" key="6">
    <source>
        <dbReference type="Pfam" id="PF08479"/>
    </source>
</evidence>
<evidence type="ECO:0000256" key="4">
    <source>
        <dbReference type="SAM" id="MobiDB-lite"/>
    </source>
</evidence>
<keyword evidence="1" id="KW-1134">Transmembrane beta strand</keyword>
<sequence length="532" mass="58476">MREQQERTPDARLPQPEAPQGLERLPDSETDCVHIKGITLIGDSADSFQWAISHANQLADGSPDPATDRCLGTRGVNLVMRRIQNAIIARGFVAARVLAGPQSHLAEGRLELTLFPGRIRHIRFAPETDGRATQWNAVPARPGDLLNLRDIEQALENFKRVPGAESDIQIVPAEGPDAEPGQSDLIIQWRQGFPFRVNLSADDSGSRASGKYQGSVTVSYDHWWTLNDLFYISRSHDLGGGDPGARGTRGHTVHYSLPFGYWLLGFTASQNRYHQSVPGATQTYVYSGTSQNGEGKLSRLIYRDAVRKTTLSLKGWTRASKNFIDDTEVEVQRRRTAGVDVGVAHREFIGSATLDANLNYRRGTGAWNSLPAHEEAFGEGTSRPKIITADAQFNASFSPGNQRLRYTGAWRAQWNRTPLVPQDRFSIGSRYTVRGFDGENQLLAERGWLLRNDLGWALGQSGQELYVGADYGQVRGPSSGVLLGKHLSGAAIGLRGALKGFSYEVFAGRPISRPKGFKTSGRVAGFSANWSF</sequence>
<dbReference type="Pfam" id="PF17287">
    <property type="entry name" value="POTRA_3"/>
    <property type="match status" value="1"/>
</dbReference>
<dbReference type="InterPro" id="IPR035251">
    <property type="entry name" value="ShlB_POTRA"/>
</dbReference>
<accession>A0ABT3KYC5</accession>
<feature type="domain" description="ShlB POTRA" evidence="7">
    <location>
        <begin position="118"/>
        <end position="172"/>
    </location>
</feature>
<evidence type="ECO:0000259" key="7">
    <source>
        <dbReference type="Pfam" id="PF17287"/>
    </source>
</evidence>
<dbReference type="InterPro" id="IPR013686">
    <property type="entry name" value="Polypept-transport_assoc_ShlB"/>
</dbReference>
<reference evidence="9" key="1">
    <citation type="submission" date="2023-07" db="EMBL/GenBank/DDBJ databases">
        <title>Verminephrobacter genomes.</title>
        <authorList>
            <person name="Lund M.B."/>
        </authorList>
    </citation>
    <scope>NUCLEOTIDE SEQUENCE [LARGE SCALE GENOMIC DNA]</scope>
    <source>
        <strain evidence="9">AtM5-05</strain>
    </source>
</reference>
<evidence type="ECO:0000256" key="1">
    <source>
        <dbReference type="ARBA" id="ARBA00022452"/>
    </source>
</evidence>
<evidence type="ECO:0000313" key="9">
    <source>
        <dbReference type="Proteomes" id="UP001208935"/>
    </source>
</evidence>
<keyword evidence="1" id="KW-0472">Membrane</keyword>
<dbReference type="Pfam" id="PF08479">
    <property type="entry name" value="POTRA_2"/>
    <property type="match status" value="1"/>
</dbReference>
<evidence type="ECO:0000256" key="3">
    <source>
        <dbReference type="ARBA" id="ARBA00023237"/>
    </source>
</evidence>
<proteinExistence type="predicted"/>
<feature type="domain" description="Polypeptide-transport-associated ShlB-type" evidence="6">
    <location>
        <begin position="64"/>
        <end position="117"/>
    </location>
</feature>
<dbReference type="EMBL" id="QZCW01000004">
    <property type="protein sequence ID" value="MCW5323339.1"/>
    <property type="molecule type" value="Genomic_DNA"/>
</dbReference>
<dbReference type="InterPro" id="IPR027282">
    <property type="entry name" value="TPS"/>
</dbReference>
<keyword evidence="9" id="KW-1185">Reference proteome</keyword>
<organism evidence="8 9">
    <name type="scientific">Verminephrobacter aporrectodeae subsp. tuberculatae</name>
    <dbReference type="NCBI Taxonomy" id="1110392"/>
    <lineage>
        <taxon>Bacteria</taxon>
        <taxon>Pseudomonadati</taxon>
        <taxon>Pseudomonadota</taxon>
        <taxon>Betaproteobacteria</taxon>
        <taxon>Burkholderiales</taxon>
        <taxon>Comamonadaceae</taxon>
        <taxon>Verminephrobacter</taxon>
    </lineage>
</organism>
<dbReference type="PANTHER" id="PTHR34597:SF3">
    <property type="entry name" value="OUTER MEMBRANE TRANSPORTER CDIB"/>
    <property type="match status" value="1"/>
</dbReference>
<feature type="domain" description="Haemolysin activator HlyB C-terminal" evidence="5">
    <location>
        <begin position="181"/>
        <end position="496"/>
    </location>
</feature>
<gene>
    <name evidence="8" type="ORF">D5039_19995</name>
</gene>
<evidence type="ECO:0000313" key="8">
    <source>
        <dbReference type="EMBL" id="MCW5323339.1"/>
    </source>
</evidence>
<name>A0ABT3KYC5_9BURK</name>
<feature type="region of interest" description="Disordered" evidence="4">
    <location>
        <begin position="1"/>
        <end position="28"/>
    </location>
</feature>
<comment type="caution">
    <text evidence="8">The sequence shown here is derived from an EMBL/GenBank/DDBJ whole genome shotgun (WGS) entry which is preliminary data.</text>
</comment>
<dbReference type="Proteomes" id="UP001208935">
    <property type="component" value="Unassembled WGS sequence"/>
</dbReference>
<dbReference type="InterPro" id="IPR051544">
    <property type="entry name" value="TPS_OM_transporter"/>
</dbReference>
<keyword evidence="2" id="KW-0812">Transmembrane</keyword>
<dbReference type="PANTHER" id="PTHR34597">
    <property type="entry name" value="SLR1661 PROTEIN"/>
    <property type="match status" value="1"/>
</dbReference>
<dbReference type="Pfam" id="PF03865">
    <property type="entry name" value="ShlB"/>
    <property type="match status" value="1"/>
</dbReference>
<dbReference type="Gene3D" id="2.40.160.50">
    <property type="entry name" value="membrane protein fhac: a member of the omp85/tpsb transporter family"/>
    <property type="match status" value="1"/>
</dbReference>